<evidence type="ECO:0000256" key="1">
    <source>
        <dbReference type="SAM" id="MobiDB-lite"/>
    </source>
</evidence>
<organism evidence="2 3">
    <name type="scientific">Dictyostelium firmibasis</name>
    <dbReference type="NCBI Taxonomy" id="79012"/>
    <lineage>
        <taxon>Eukaryota</taxon>
        <taxon>Amoebozoa</taxon>
        <taxon>Evosea</taxon>
        <taxon>Eumycetozoa</taxon>
        <taxon>Dictyostelia</taxon>
        <taxon>Dictyosteliales</taxon>
        <taxon>Dictyosteliaceae</taxon>
        <taxon>Dictyostelium</taxon>
    </lineage>
</organism>
<feature type="region of interest" description="Disordered" evidence="1">
    <location>
        <begin position="1"/>
        <end position="21"/>
    </location>
</feature>
<sequence>MDQEKKSESNNINNNNTPNPVCETIFQNLPTDLKERKQYIYQVKRALKDEKRKLKEIKCEKYGNKHCKRDKHEKHEKHDKHESFHGHRSHHGHPESPFVGCNPGHQFGGHHGHPGHQLGGHHGHPGHQFGGHYGHPGHHFGGHHGHPGHHFGGHHGHHGHHFGGHHGHPGHHFGGHHGHEMMNGWSIQSKINHLNRKKQVLIAKTQLIESKIAALTELNQTPISVPTNQPCQDQTPVTPQQPIDSVIGSFSQM</sequence>
<reference evidence="2 3" key="1">
    <citation type="submission" date="2023-11" db="EMBL/GenBank/DDBJ databases">
        <title>Dfirmibasis_genome.</title>
        <authorList>
            <person name="Edelbroek B."/>
            <person name="Kjellin J."/>
            <person name="Jerlstrom-Hultqvist J."/>
            <person name="Soderbom F."/>
        </authorList>
    </citation>
    <scope>NUCLEOTIDE SEQUENCE [LARGE SCALE GENOMIC DNA]</scope>
    <source>
        <strain evidence="2 3">TNS-C-14</strain>
    </source>
</reference>
<proteinExistence type="predicted"/>
<feature type="region of interest" description="Disordered" evidence="1">
    <location>
        <begin position="229"/>
        <end position="253"/>
    </location>
</feature>
<feature type="compositionally biased region" description="Basic residues" evidence="1">
    <location>
        <begin position="108"/>
        <end position="125"/>
    </location>
</feature>
<feature type="region of interest" description="Disordered" evidence="1">
    <location>
        <begin position="67"/>
        <end position="181"/>
    </location>
</feature>
<gene>
    <name evidence="2" type="ORF">RB653_002017</name>
</gene>
<name>A0AAN7TPY0_9MYCE</name>
<evidence type="ECO:0000313" key="2">
    <source>
        <dbReference type="EMBL" id="KAK5577079.1"/>
    </source>
</evidence>
<dbReference type="Proteomes" id="UP001344447">
    <property type="component" value="Unassembled WGS sequence"/>
</dbReference>
<feature type="compositionally biased region" description="Low complexity" evidence="1">
    <location>
        <begin position="10"/>
        <end position="20"/>
    </location>
</feature>
<protein>
    <submittedName>
        <fullName evidence="2">Uncharacterized protein</fullName>
    </submittedName>
</protein>
<feature type="compositionally biased region" description="Basic residues" evidence="1">
    <location>
        <begin position="67"/>
        <end position="78"/>
    </location>
</feature>
<evidence type="ECO:0000313" key="3">
    <source>
        <dbReference type="Proteomes" id="UP001344447"/>
    </source>
</evidence>
<dbReference type="AlphaFoldDB" id="A0AAN7TPY0"/>
<accession>A0AAN7TPY0</accession>
<feature type="compositionally biased region" description="Basic residues" evidence="1">
    <location>
        <begin position="135"/>
        <end position="176"/>
    </location>
</feature>
<keyword evidence="3" id="KW-1185">Reference proteome</keyword>
<dbReference type="EMBL" id="JAVFKY010000004">
    <property type="protein sequence ID" value="KAK5577079.1"/>
    <property type="molecule type" value="Genomic_DNA"/>
</dbReference>
<comment type="caution">
    <text evidence="2">The sequence shown here is derived from an EMBL/GenBank/DDBJ whole genome shotgun (WGS) entry which is preliminary data.</text>
</comment>